<evidence type="ECO:0000313" key="3">
    <source>
        <dbReference type="EMBL" id="PEG33343.1"/>
    </source>
</evidence>
<proteinExistence type="predicted"/>
<reference evidence="2" key="3">
    <citation type="submission" date="2020-02" db="EMBL/GenBank/DDBJ databases">
        <authorList>
            <person name="Matsumoto Y."/>
            <person name="Motooka D."/>
            <person name="Nakamura S."/>
        </authorList>
    </citation>
    <scope>NUCLEOTIDE SEQUENCE</scope>
    <source>
        <strain evidence="2">JCM 6377</strain>
    </source>
</reference>
<organism evidence="3 4">
    <name type="scientific">Mycolicibacterium agri</name>
    <name type="common">Mycobacterium agri</name>
    <dbReference type="NCBI Taxonomy" id="36811"/>
    <lineage>
        <taxon>Bacteria</taxon>
        <taxon>Bacillati</taxon>
        <taxon>Actinomycetota</taxon>
        <taxon>Actinomycetes</taxon>
        <taxon>Mycobacteriales</taxon>
        <taxon>Mycobacteriaceae</taxon>
        <taxon>Mycolicibacterium</taxon>
    </lineage>
</organism>
<dbReference type="RefSeq" id="WP_097944823.1">
    <property type="nucleotide sequence ID" value="NZ_BLKS01000001.1"/>
</dbReference>
<evidence type="ECO:0000313" key="4">
    <source>
        <dbReference type="Proteomes" id="UP000220914"/>
    </source>
</evidence>
<dbReference type="EMBL" id="BLKS01000001">
    <property type="protein sequence ID" value="GFG52160.1"/>
    <property type="molecule type" value="Genomic_DNA"/>
</dbReference>
<dbReference type="Proteomes" id="UP000465302">
    <property type="component" value="Unassembled WGS sequence"/>
</dbReference>
<keyword evidence="4" id="KW-1185">Reference proteome</keyword>
<feature type="transmembrane region" description="Helical" evidence="1">
    <location>
        <begin position="12"/>
        <end position="37"/>
    </location>
</feature>
<name>A0A2A7MPC1_MYCAG</name>
<dbReference type="EMBL" id="PDCP01000120">
    <property type="protein sequence ID" value="PEG33343.1"/>
    <property type="molecule type" value="Genomic_DNA"/>
</dbReference>
<reference evidence="2 5" key="2">
    <citation type="journal article" date="2019" name="Emerg. Microbes Infect.">
        <title>Comprehensive subspecies identification of 175 nontuberculous mycobacteria species based on 7547 genomic profiles.</title>
        <authorList>
            <person name="Matsumoto Y."/>
            <person name="Kinjo T."/>
            <person name="Motooka D."/>
            <person name="Nabeya D."/>
            <person name="Jung N."/>
            <person name="Uechi K."/>
            <person name="Horii T."/>
            <person name="Iida T."/>
            <person name="Fujita J."/>
            <person name="Nakamura S."/>
        </authorList>
    </citation>
    <scope>NUCLEOTIDE SEQUENCE [LARGE SCALE GENOMIC DNA]</scope>
    <source>
        <strain evidence="2 5">JCM 6377</strain>
    </source>
</reference>
<evidence type="ECO:0000256" key="1">
    <source>
        <dbReference type="SAM" id="Phobius"/>
    </source>
</evidence>
<keyword evidence="1" id="KW-0472">Membrane</keyword>
<comment type="caution">
    <text evidence="3">The sequence shown here is derived from an EMBL/GenBank/DDBJ whole genome shotgun (WGS) entry which is preliminary data.</text>
</comment>
<dbReference type="Proteomes" id="UP000220914">
    <property type="component" value="Unassembled WGS sequence"/>
</dbReference>
<accession>A0A2A7MPC1</accession>
<evidence type="ECO:0000313" key="5">
    <source>
        <dbReference type="Proteomes" id="UP000465302"/>
    </source>
</evidence>
<reference evidence="3 4" key="1">
    <citation type="submission" date="2017-10" db="EMBL/GenBank/DDBJ databases">
        <title>The new phylogeny of genus Mycobacterium.</title>
        <authorList>
            <person name="Tortoli E."/>
            <person name="Trovato A."/>
            <person name="Cirillo D.M."/>
        </authorList>
    </citation>
    <scope>NUCLEOTIDE SEQUENCE [LARGE SCALE GENOMIC DNA]</scope>
    <source>
        <strain evidence="3 4">CCUG37673</strain>
    </source>
</reference>
<keyword evidence="1" id="KW-0812">Transmembrane</keyword>
<gene>
    <name evidence="3" type="ORF">CQY20_31230</name>
    <name evidence="2" type="ORF">MAGR_36010</name>
</gene>
<keyword evidence="1" id="KW-1133">Transmembrane helix</keyword>
<dbReference type="AlphaFoldDB" id="A0A2A7MPC1"/>
<sequence length="74" mass="7931">MPSPLPVAVVSLPLPLPIATLLMVVLLLVFPPLALIWGLKMFYEAMLICVMLPVPVAPPSTIGPNNRDLVDCVV</sequence>
<protein>
    <submittedName>
        <fullName evidence="3">Uncharacterized protein</fullName>
    </submittedName>
</protein>
<evidence type="ECO:0000313" key="2">
    <source>
        <dbReference type="EMBL" id="GFG52160.1"/>
    </source>
</evidence>